<feature type="transmembrane region" description="Helical" evidence="2">
    <location>
        <begin position="131"/>
        <end position="154"/>
    </location>
</feature>
<sequence length="210" mass="21303">MIARARMLGVLAIILGGAVAIIGSTQPWLEVTLRSGATEALAVPGASALPLLAPLSLAALALGLALTVVARVLRYVFGVIATAIGVVLLIGSARIAIERPLDAVASVVTKATGLSGADAIADLVDSVTATAWPVVVALAGLVIALGGLWTLATAHRWRSGGRRFERDGAHASTSAPAVAASRRGEAPVASRDRAIDSWDDLSHGDDPTAR</sequence>
<dbReference type="AlphaFoldDB" id="A0A543KZT1"/>
<accession>A0A543KZT1</accession>
<keyword evidence="4" id="KW-1185">Reference proteome</keyword>
<feature type="compositionally biased region" description="Basic and acidic residues" evidence="1">
    <location>
        <begin position="182"/>
        <end position="210"/>
    </location>
</feature>
<evidence type="ECO:0000313" key="4">
    <source>
        <dbReference type="Proteomes" id="UP000319804"/>
    </source>
</evidence>
<feature type="compositionally biased region" description="Low complexity" evidence="1">
    <location>
        <begin position="170"/>
        <end position="181"/>
    </location>
</feature>
<keyword evidence="2" id="KW-0472">Membrane</keyword>
<evidence type="ECO:0000256" key="1">
    <source>
        <dbReference type="SAM" id="MobiDB-lite"/>
    </source>
</evidence>
<dbReference type="OrthoDB" id="4794414at2"/>
<organism evidence="3 4">
    <name type="scientific">Microbacterium lacticum</name>
    <dbReference type="NCBI Taxonomy" id="33885"/>
    <lineage>
        <taxon>Bacteria</taxon>
        <taxon>Bacillati</taxon>
        <taxon>Actinomycetota</taxon>
        <taxon>Actinomycetes</taxon>
        <taxon>Micrococcales</taxon>
        <taxon>Microbacteriaceae</taxon>
        <taxon>Microbacterium</taxon>
    </lineage>
</organism>
<keyword evidence="2 3" id="KW-0812">Transmembrane</keyword>
<dbReference type="InterPro" id="IPR019051">
    <property type="entry name" value="Trp_biosyn_TM_oprn/chp"/>
</dbReference>
<dbReference type="RefSeq" id="WP_141379736.1">
    <property type="nucleotide sequence ID" value="NZ_BJNA01000009.1"/>
</dbReference>
<feature type="region of interest" description="Disordered" evidence="1">
    <location>
        <begin position="163"/>
        <end position="210"/>
    </location>
</feature>
<protein>
    <submittedName>
        <fullName evidence="3">Tryptophan-associated transmembrane protein</fullName>
    </submittedName>
</protein>
<dbReference type="Proteomes" id="UP000319804">
    <property type="component" value="Unassembled WGS sequence"/>
</dbReference>
<feature type="transmembrane region" description="Helical" evidence="2">
    <location>
        <begin position="75"/>
        <end position="97"/>
    </location>
</feature>
<name>A0A543KZT1_9MICO</name>
<keyword evidence="2" id="KW-1133">Transmembrane helix</keyword>
<gene>
    <name evidence="3" type="ORF">FHX68_0690</name>
</gene>
<evidence type="ECO:0000313" key="3">
    <source>
        <dbReference type="EMBL" id="TQN00586.1"/>
    </source>
</evidence>
<dbReference type="EMBL" id="VFPS01000001">
    <property type="protein sequence ID" value="TQN00586.1"/>
    <property type="molecule type" value="Genomic_DNA"/>
</dbReference>
<dbReference type="Pfam" id="PF09534">
    <property type="entry name" value="Trp_oprn_chp"/>
    <property type="match status" value="1"/>
</dbReference>
<proteinExistence type="predicted"/>
<evidence type="ECO:0000256" key="2">
    <source>
        <dbReference type="SAM" id="Phobius"/>
    </source>
</evidence>
<comment type="caution">
    <text evidence="3">The sequence shown here is derived from an EMBL/GenBank/DDBJ whole genome shotgun (WGS) entry which is preliminary data.</text>
</comment>
<feature type="transmembrane region" description="Helical" evidence="2">
    <location>
        <begin position="47"/>
        <end position="68"/>
    </location>
</feature>
<reference evidence="3 4" key="1">
    <citation type="submission" date="2019-06" db="EMBL/GenBank/DDBJ databases">
        <title>Sequencing the genomes of 1000 actinobacteria strains.</title>
        <authorList>
            <person name="Klenk H.-P."/>
        </authorList>
    </citation>
    <scope>NUCLEOTIDE SEQUENCE [LARGE SCALE GENOMIC DNA]</scope>
    <source>
        <strain evidence="3 4">DSM 20427</strain>
    </source>
</reference>